<evidence type="ECO:0000313" key="1">
    <source>
        <dbReference type="EMBL" id="CAD8215249.1"/>
    </source>
</evidence>
<reference evidence="1" key="1">
    <citation type="submission" date="2021-01" db="EMBL/GenBank/DDBJ databases">
        <authorList>
            <consortium name="Genoscope - CEA"/>
            <person name="William W."/>
        </authorList>
    </citation>
    <scope>NUCLEOTIDE SEQUENCE</scope>
</reference>
<proteinExistence type="predicted"/>
<name>A0A8S1YMV4_PAROT</name>
<gene>
    <name evidence="1" type="ORF">POCTA_138.1.T2170005</name>
</gene>
<organism evidence="1 2">
    <name type="scientific">Paramecium octaurelia</name>
    <dbReference type="NCBI Taxonomy" id="43137"/>
    <lineage>
        <taxon>Eukaryota</taxon>
        <taxon>Sar</taxon>
        <taxon>Alveolata</taxon>
        <taxon>Ciliophora</taxon>
        <taxon>Intramacronucleata</taxon>
        <taxon>Oligohymenophorea</taxon>
        <taxon>Peniculida</taxon>
        <taxon>Parameciidae</taxon>
        <taxon>Paramecium</taxon>
    </lineage>
</organism>
<protein>
    <submittedName>
        <fullName evidence="1">Uncharacterized protein</fullName>
    </submittedName>
</protein>
<evidence type="ECO:0000313" key="2">
    <source>
        <dbReference type="Proteomes" id="UP000683925"/>
    </source>
</evidence>
<accession>A0A8S1YMV4</accession>
<keyword evidence="2" id="KW-1185">Reference proteome</keyword>
<sequence length="464" mass="54704">MKKEIMIQKKSYQMNTSATQNLEVQTMMCRFHNNEIITAVKLNQSITGNATHMCNKCLVDKTNDNKILTIMEAKEQITSYKKQQSQRRKNEIEIILTQLQNLFKNIEQFKCKFNTILQKISIELQTQITLKSQELSLSENYLTQSNFWEDVKLLQEFISKPEDQMEFYYINEMQSQFQKVSDDIDYLQTIEAFENAKKIITNFHMENQIQLEPPKLENNTKTLSLSTLCKDHHKEIVLIDIDSENLQTEKRLACVRCKSNGSSQKLKTVEEIDELWNQKKQKVYQDKIANQQQSKKQIKQQKLNQQISQISKNYYQQLNLITQANFFQPITQICKTSKIKQTTIQQLSYEELLQVVDDLVQLDKEMVTLDDYKITKDIESKLEKIKYDFQLDIQKSINYLNDQSSDRQILEIKEQLQKIQAISNIQLEQQIRIQEFVKQKQGNQLKGESNYGIINLNEVIIGMQ</sequence>
<comment type="caution">
    <text evidence="1">The sequence shown here is derived from an EMBL/GenBank/DDBJ whole genome shotgun (WGS) entry which is preliminary data.</text>
</comment>
<dbReference type="AlphaFoldDB" id="A0A8S1YMV4"/>
<dbReference type="EMBL" id="CAJJDP010000221">
    <property type="protein sequence ID" value="CAD8215249.1"/>
    <property type="molecule type" value="Genomic_DNA"/>
</dbReference>
<dbReference type="Proteomes" id="UP000683925">
    <property type="component" value="Unassembled WGS sequence"/>
</dbReference>